<sequence>ETDREVDSQKMLSQNAKNMYENENPPKMKIRLSRRDMQYIGQNMRRKGKVEDSKNEVDIWRRECDMMTFDLTNKTTEHDVLLRKTGLRLPNTSKLLSTKQYGTTLHSDEITIHNNEEQLKKRSVDNLSDIETNSLVNGSAIINSRSRLGTESLRSSVSLTNRPRGHSDITEMMKTSNKIENLDLSHRNRVSPLIRRSSVGMEKLETEPKLSSKIPYATPPRRYMTFENMKRLGSVKDNNGPWFPYQDLNRGSFSNPISGTVKTLGISPVTVTVAKPVSFNASNLLRSNSTPIPSEKYGYAGKTA</sequence>
<dbReference type="AlphaFoldDB" id="A0A0B7BUA9"/>
<gene>
    <name evidence="2" type="primary">ORF212593</name>
</gene>
<accession>A0A0B7BUA9</accession>
<evidence type="ECO:0000313" key="2">
    <source>
        <dbReference type="EMBL" id="CEK96578.1"/>
    </source>
</evidence>
<name>A0A0B7BUA9_9EUPU</name>
<feature type="non-terminal residue" evidence="2">
    <location>
        <position position="1"/>
    </location>
</feature>
<dbReference type="EMBL" id="HACG01049713">
    <property type="protein sequence ID" value="CEK96578.1"/>
    <property type="molecule type" value="Transcribed_RNA"/>
</dbReference>
<organism evidence="2">
    <name type="scientific">Arion vulgaris</name>
    <dbReference type="NCBI Taxonomy" id="1028688"/>
    <lineage>
        <taxon>Eukaryota</taxon>
        <taxon>Metazoa</taxon>
        <taxon>Spiralia</taxon>
        <taxon>Lophotrochozoa</taxon>
        <taxon>Mollusca</taxon>
        <taxon>Gastropoda</taxon>
        <taxon>Heterobranchia</taxon>
        <taxon>Euthyneura</taxon>
        <taxon>Panpulmonata</taxon>
        <taxon>Eupulmonata</taxon>
        <taxon>Stylommatophora</taxon>
        <taxon>Helicina</taxon>
        <taxon>Arionoidea</taxon>
        <taxon>Arionidae</taxon>
        <taxon>Arion</taxon>
    </lineage>
</organism>
<evidence type="ECO:0000256" key="1">
    <source>
        <dbReference type="SAM" id="MobiDB-lite"/>
    </source>
</evidence>
<protein>
    <submittedName>
        <fullName evidence="2">Uncharacterized protein</fullName>
    </submittedName>
</protein>
<feature type="region of interest" description="Disordered" evidence="1">
    <location>
        <begin position="1"/>
        <end position="27"/>
    </location>
</feature>
<proteinExistence type="predicted"/>
<reference evidence="2" key="1">
    <citation type="submission" date="2014-12" db="EMBL/GenBank/DDBJ databases">
        <title>Insight into the proteome of Arion vulgaris.</title>
        <authorList>
            <person name="Aradska J."/>
            <person name="Bulat T."/>
            <person name="Smidak R."/>
            <person name="Sarate P."/>
            <person name="Gangsoo J."/>
            <person name="Sialana F."/>
            <person name="Bilban M."/>
            <person name="Lubec G."/>
        </authorList>
    </citation>
    <scope>NUCLEOTIDE SEQUENCE</scope>
    <source>
        <tissue evidence="2">Skin</tissue>
    </source>
</reference>
<feature type="non-terminal residue" evidence="2">
    <location>
        <position position="304"/>
    </location>
</feature>